<feature type="transmembrane region" description="Helical" evidence="1">
    <location>
        <begin position="227"/>
        <end position="246"/>
    </location>
</feature>
<dbReference type="Pfam" id="PF18761">
    <property type="entry name" value="Heliorhodopsin"/>
    <property type="match status" value="1"/>
</dbReference>
<evidence type="ECO:0000256" key="1">
    <source>
        <dbReference type="SAM" id="Phobius"/>
    </source>
</evidence>
<name>A0A7S4F8B6_CHRCT</name>
<accession>A0A7S4F8B6</accession>
<evidence type="ECO:0000313" key="2">
    <source>
        <dbReference type="EMBL" id="CAE0778865.1"/>
    </source>
</evidence>
<organism evidence="2">
    <name type="scientific">Chrysotila carterae</name>
    <name type="common">Marine alga</name>
    <name type="synonym">Syracosphaera carterae</name>
    <dbReference type="NCBI Taxonomy" id="13221"/>
    <lineage>
        <taxon>Eukaryota</taxon>
        <taxon>Haptista</taxon>
        <taxon>Haptophyta</taxon>
        <taxon>Prymnesiophyceae</taxon>
        <taxon>Isochrysidales</taxon>
        <taxon>Isochrysidaceae</taxon>
        <taxon>Chrysotila</taxon>
    </lineage>
</organism>
<feature type="transmembrane region" description="Helical" evidence="1">
    <location>
        <begin position="163"/>
        <end position="180"/>
    </location>
</feature>
<feature type="transmembrane region" description="Helical" evidence="1">
    <location>
        <begin position="308"/>
        <end position="328"/>
    </location>
</feature>
<protein>
    <submittedName>
        <fullName evidence="2">Uncharacterized protein</fullName>
    </submittedName>
</protein>
<feature type="transmembrane region" description="Helical" evidence="1">
    <location>
        <begin position="186"/>
        <end position="206"/>
    </location>
</feature>
<dbReference type="EMBL" id="HBIZ01049213">
    <property type="protein sequence ID" value="CAE0778865.1"/>
    <property type="molecule type" value="Transcribed_RNA"/>
</dbReference>
<feature type="transmembrane region" description="Helical" evidence="1">
    <location>
        <begin position="58"/>
        <end position="80"/>
    </location>
</feature>
<keyword evidence="1" id="KW-0472">Membrane</keyword>
<keyword evidence="1" id="KW-0812">Transmembrane</keyword>
<keyword evidence="1" id="KW-1133">Transmembrane helix</keyword>
<reference evidence="2" key="1">
    <citation type="submission" date="2021-01" db="EMBL/GenBank/DDBJ databases">
        <authorList>
            <person name="Corre E."/>
            <person name="Pelletier E."/>
            <person name="Niang G."/>
            <person name="Scheremetjew M."/>
            <person name="Finn R."/>
            <person name="Kale V."/>
            <person name="Holt S."/>
            <person name="Cochrane G."/>
            <person name="Meng A."/>
            <person name="Brown T."/>
            <person name="Cohen L."/>
        </authorList>
    </citation>
    <scope>NUCLEOTIDE SEQUENCE</scope>
    <source>
        <strain evidence="2">CCMP645</strain>
    </source>
</reference>
<feature type="transmembrane region" description="Helical" evidence="1">
    <location>
        <begin position="266"/>
        <end position="287"/>
    </location>
</feature>
<gene>
    <name evidence="2" type="ORF">PCAR00345_LOCUS31504</name>
</gene>
<dbReference type="AlphaFoldDB" id="A0A7S4F8B6"/>
<dbReference type="InterPro" id="IPR041113">
    <property type="entry name" value="Heliorhodopsin"/>
</dbReference>
<sequence>MEGRELGQPRGAASAVEQMQSLTSIQPGLPMHPSNLGNNNVPTFMSVPCPLSRQTKKLLWALNLFFSICHLGLAILAASAGSFGHHIAVYRTKLVPVVESIGNREFETYRLVPGIPVHVTDLYLTTAIMIQFTITSFFHFANAYLWRGSYESALEYCYCPSRWAEYSLSASTMILVISGLSGQHMLVPLMLLFGVTFITMQFGYSVELVNRPLNSRTWQEPQLWKRLIVHAFGWTPQLFVWTAVLIEFSWHVTDSDSADAVAKRQIPGFVYAIVLGELVLFVCFALVQIRVLLNPPSEFVRGEIMYQILSFSAKSFLGLSAFFGVLLADSVDQLYVDPTV</sequence>
<feature type="transmembrane region" description="Helical" evidence="1">
    <location>
        <begin position="122"/>
        <end position="142"/>
    </location>
</feature>
<proteinExistence type="predicted"/>